<keyword evidence="2" id="KW-0472">Membrane</keyword>
<dbReference type="EMBL" id="AZBU02000005">
    <property type="protein sequence ID" value="TKR76393.1"/>
    <property type="molecule type" value="Genomic_DNA"/>
</dbReference>
<name>A0A4U5N2N8_STECR</name>
<comment type="caution">
    <text evidence="3">The sequence shown here is derived from an EMBL/GenBank/DDBJ whole genome shotgun (WGS) entry which is preliminary data.</text>
</comment>
<evidence type="ECO:0000313" key="4">
    <source>
        <dbReference type="Proteomes" id="UP000298663"/>
    </source>
</evidence>
<gene>
    <name evidence="3" type="ORF">L596_017535</name>
</gene>
<keyword evidence="2" id="KW-0812">Transmembrane</keyword>
<reference evidence="3 4" key="1">
    <citation type="journal article" date="2015" name="Genome Biol.">
        <title>Comparative genomics of Steinernema reveals deeply conserved gene regulatory networks.</title>
        <authorList>
            <person name="Dillman A.R."/>
            <person name="Macchietto M."/>
            <person name="Porter C.F."/>
            <person name="Rogers A."/>
            <person name="Williams B."/>
            <person name="Antoshechkin I."/>
            <person name="Lee M.M."/>
            <person name="Goodwin Z."/>
            <person name="Lu X."/>
            <person name="Lewis E.E."/>
            <person name="Goodrich-Blair H."/>
            <person name="Stock S.P."/>
            <person name="Adams B.J."/>
            <person name="Sternberg P.W."/>
            <person name="Mortazavi A."/>
        </authorList>
    </citation>
    <scope>NUCLEOTIDE SEQUENCE [LARGE SCALE GENOMIC DNA]</scope>
    <source>
        <strain evidence="3 4">ALL</strain>
    </source>
</reference>
<feature type="compositionally biased region" description="Low complexity" evidence="1">
    <location>
        <begin position="10"/>
        <end position="25"/>
    </location>
</feature>
<keyword evidence="2" id="KW-1133">Transmembrane helix</keyword>
<dbReference type="Proteomes" id="UP000298663">
    <property type="component" value="Unassembled WGS sequence"/>
</dbReference>
<evidence type="ECO:0000256" key="2">
    <source>
        <dbReference type="SAM" id="Phobius"/>
    </source>
</evidence>
<proteinExistence type="predicted"/>
<evidence type="ECO:0000313" key="3">
    <source>
        <dbReference type="EMBL" id="TKR76393.1"/>
    </source>
</evidence>
<accession>A0A4U5N2N8</accession>
<sequence length="192" mass="20884">MSTATEIPVTTSTEAPTTKTTSKAATTTELETTRYTFQTTTKTGATSTFEKPAFWPWDTYRPLESEKKGKPVAETNTATVTPETVMGAMEISLLASLGSLLLVCIICTIIVVIFCMCFAEDMPPVVEQWDPEVNYAPSYTVIVSENAVEPAEQKNSVKCIPNDASSQAPSDTTISKAEIVQPAKTRKKKYPV</sequence>
<feature type="region of interest" description="Disordered" evidence="1">
    <location>
        <begin position="1"/>
        <end position="25"/>
    </location>
</feature>
<reference evidence="3 4" key="2">
    <citation type="journal article" date="2019" name="G3 (Bethesda)">
        <title>Hybrid Assembly of the Genome of the Entomopathogenic Nematode Steinernema carpocapsae Identifies the X-Chromosome.</title>
        <authorList>
            <person name="Serra L."/>
            <person name="Macchietto M."/>
            <person name="Macias-Munoz A."/>
            <person name="McGill C.J."/>
            <person name="Rodriguez I.M."/>
            <person name="Rodriguez B."/>
            <person name="Murad R."/>
            <person name="Mortazavi A."/>
        </authorList>
    </citation>
    <scope>NUCLEOTIDE SEQUENCE [LARGE SCALE GENOMIC DNA]</scope>
    <source>
        <strain evidence="3 4">ALL</strain>
    </source>
</reference>
<organism evidence="3 4">
    <name type="scientific">Steinernema carpocapsae</name>
    <name type="common">Entomopathogenic nematode</name>
    <dbReference type="NCBI Taxonomy" id="34508"/>
    <lineage>
        <taxon>Eukaryota</taxon>
        <taxon>Metazoa</taxon>
        <taxon>Ecdysozoa</taxon>
        <taxon>Nematoda</taxon>
        <taxon>Chromadorea</taxon>
        <taxon>Rhabditida</taxon>
        <taxon>Tylenchina</taxon>
        <taxon>Panagrolaimomorpha</taxon>
        <taxon>Strongyloidoidea</taxon>
        <taxon>Steinernematidae</taxon>
        <taxon>Steinernema</taxon>
    </lineage>
</organism>
<evidence type="ECO:0000256" key="1">
    <source>
        <dbReference type="SAM" id="MobiDB-lite"/>
    </source>
</evidence>
<keyword evidence="4" id="KW-1185">Reference proteome</keyword>
<protein>
    <submittedName>
        <fullName evidence="3">Uncharacterized protein</fullName>
    </submittedName>
</protein>
<dbReference type="AlphaFoldDB" id="A0A4U5N2N8"/>
<feature type="transmembrane region" description="Helical" evidence="2">
    <location>
        <begin position="91"/>
        <end position="119"/>
    </location>
</feature>